<sequence length="292" mass="31073">MFIATLIAAESIAERDISEAVAHMTPLCEVADWNWIDEGRAADIFFSEDADWAAGVLHGRFHHVDVVIQPAAHRAKRLLVADMDSTMITVECIDELADYAGIKEQVAEVTERAMRGELDFAAALDARVALLEGLDESVIEQCLAERVKLMAGARALVRTMKARGGHAILVSGGFTRFAEPVAAEIGFDRAIANYLEIAHGKLTGTVRKPIVGSDTKEKTLLAALDELGIGAAESMAVGDGANDLAMIRRAGLGVAYRAKPIVAGAAAARIDHGDLTALLYAQGIPSAEWVTA</sequence>
<evidence type="ECO:0000256" key="6">
    <source>
        <dbReference type="ARBA" id="ARBA00022605"/>
    </source>
</evidence>
<keyword evidence="8" id="KW-0378">Hydrolase</keyword>
<evidence type="ECO:0000256" key="4">
    <source>
        <dbReference type="ARBA" id="ARBA00012640"/>
    </source>
</evidence>
<keyword evidence="7" id="KW-0479">Metal-binding</keyword>
<dbReference type="SFLD" id="SFLDG01137">
    <property type="entry name" value="C1.6.1:_Phosphoserine_Phosphat"/>
    <property type="match status" value="1"/>
</dbReference>
<protein>
    <recommendedName>
        <fullName evidence="5">Phosphoserine phosphatase</fullName>
        <ecNumber evidence="4">3.1.3.3</ecNumber>
    </recommendedName>
    <alternativeName>
        <fullName evidence="11">O-phosphoserine phosphohydrolase</fullName>
    </alternativeName>
</protein>
<dbReference type="GO" id="GO:0000287">
    <property type="term" value="F:magnesium ion binding"/>
    <property type="evidence" value="ECO:0007669"/>
    <property type="project" value="TreeGrafter"/>
</dbReference>
<gene>
    <name evidence="15" type="ORF">NS258_05050</name>
</gene>
<evidence type="ECO:0000256" key="7">
    <source>
        <dbReference type="ARBA" id="ARBA00022723"/>
    </source>
</evidence>
<name>A0A147JAX4_9SPHN</name>
<keyword evidence="10" id="KW-0718">Serine biosynthesis</keyword>
<evidence type="ECO:0000256" key="10">
    <source>
        <dbReference type="ARBA" id="ARBA00023299"/>
    </source>
</evidence>
<evidence type="ECO:0000256" key="14">
    <source>
        <dbReference type="PIRSR" id="PIRSR604469-1"/>
    </source>
</evidence>
<evidence type="ECO:0000256" key="12">
    <source>
        <dbReference type="ARBA" id="ARBA00048138"/>
    </source>
</evidence>
<evidence type="ECO:0000256" key="13">
    <source>
        <dbReference type="ARBA" id="ARBA00048523"/>
    </source>
</evidence>
<evidence type="ECO:0000256" key="3">
    <source>
        <dbReference type="ARBA" id="ARBA00009184"/>
    </source>
</evidence>
<dbReference type="GO" id="GO:0006564">
    <property type="term" value="P:L-serine biosynthetic process"/>
    <property type="evidence" value="ECO:0007669"/>
    <property type="project" value="UniProtKB-KW"/>
</dbReference>
<dbReference type="InterPro" id="IPR036412">
    <property type="entry name" value="HAD-like_sf"/>
</dbReference>
<dbReference type="Gene3D" id="3.40.50.1000">
    <property type="entry name" value="HAD superfamily/HAD-like"/>
    <property type="match status" value="1"/>
</dbReference>
<comment type="similarity">
    <text evidence="3">Belongs to the HAD-like hydrolase superfamily. SerB family.</text>
</comment>
<dbReference type="PANTHER" id="PTHR43344:SF2">
    <property type="entry name" value="PHOSPHOSERINE PHOSPHATASE"/>
    <property type="match status" value="1"/>
</dbReference>
<evidence type="ECO:0000313" key="15">
    <source>
        <dbReference type="EMBL" id="KTW15660.1"/>
    </source>
</evidence>
<dbReference type="Proteomes" id="UP000074410">
    <property type="component" value="Unassembled WGS sequence"/>
</dbReference>
<feature type="active site" description="Proton donor" evidence="14">
    <location>
        <position position="84"/>
    </location>
</feature>
<comment type="catalytic activity">
    <reaction evidence="13">
        <text>O-phospho-D-serine + H2O = D-serine + phosphate</text>
        <dbReference type="Rhea" id="RHEA:24873"/>
        <dbReference type="ChEBI" id="CHEBI:15377"/>
        <dbReference type="ChEBI" id="CHEBI:35247"/>
        <dbReference type="ChEBI" id="CHEBI:43474"/>
        <dbReference type="ChEBI" id="CHEBI:58680"/>
        <dbReference type="EC" id="3.1.3.3"/>
    </reaction>
</comment>
<evidence type="ECO:0000256" key="5">
    <source>
        <dbReference type="ARBA" id="ARBA00015196"/>
    </source>
</evidence>
<evidence type="ECO:0000256" key="11">
    <source>
        <dbReference type="ARBA" id="ARBA00031693"/>
    </source>
</evidence>
<dbReference type="GO" id="GO:0005737">
    <property type="term" value="C:cytoplasm"/>
    <property type="evidence" value="ECO:0007669"/>
    <property type="project" value="TreeGrafter"/>
</dbReference>
<dbReference type="PANTHER" id="PTHR43344">
    <property type="entry name" value="PHOSPHOSERINE PHOSPHATASE"/>
    <property type="match status" value="1"/>
</dbReference>
<comment type="pathway">
    <text evidence="2">Amino-acid biosynthesis; L-serine biosynthesis; L-serine from 3-phospho-D-glycerate: step 3/3.</text>
</comment>
<dbReference type="NCBIfam" id="TIGR00338">
    <property type="entry name" value="serB"/>
    <property type="match status" value="1"/>
</dbReference>
<dbReference type="GO" id="GO:0036424">
    <property type="term" value="F:L-phosphoserine phosphatase activity"/>
    <property type="evidence" value="ECO:0007669"/>
    <property type="project" value="InterPro"/>
</dbReference>
<evidence type="ECO:0000256" key="2">
    <source>
        <dbReference type="ARBA" id="ARBA00005135"/>
    </source>
</evidence>
<keyword evidence="9" id="KW-0460">Magnesium</keyword>
<comment type="catalytic activity">
    <reaction evidence="12">
        <text>O-phospho-L-serine + H2O = L-serine + phosphate</text>
        <dbReference type="Rhea" id="RHEA:21208"/>
        <dbReference type="ChEBI" id="CHEBI:15377"/>
        <dbReference type="ChEBI" id="CHEBI:33384"/>
        <dbReference type="ChEBI" id="CHEBI:43474"/>
        <dbReference type="ChEBI" id="CHEBI:57524"/>
        <dbReference type="EC" id="3.1.3.3"/>
    </reaction>
</comment>
<dbReference type="NCBIfam" id="TIGR01488">
    <property type="entry name" value="HAD-SF-IB"/>
    <property type="match status" value="1"/>
</dbReference>
<dbReference type="SFLD" id="SFLDG01136">
    <property type="entry name" value="C1.6:_Phosphoserine_Phosphatas"/>
    <property type="match status" value="1"/>
</dbReference>
<dbReference type="SFLD" id="SFLDF00029">
    <property type="entry name" value="phosphoserine_phosphatase"/>
    <property type="match status" value="1"/>
</dbReference>
<dbReference type="InterPro" id="IPR023214">
    <property type="entry name" value="HAD_sf"/>
</dbReference>
<proteinExistence type="inferred from homology"/>
<dbReference type="EMBL" id="LDTC01000028">
    <property type="protein sequence ID" value="KTW15660.1"/>
    <property type="molecule type" value="Genomic_DNA"/>
</dbReference>
<dbReference type="RefSeq" id="WP_058716047.1">
    <property type="nucleotide sequence ID" value="NZ_LDTC01000028.1"/>
</dbReference>
<evidence type="ECO:0000256" key="1">
    <source>
        <dbReference type="ARBA" id="ARBA00001946"/>
    </source>
</evidence>
<accession>A0A147JAX4</accession>
<reference evidence="15 16" key="1">
    <citation type="journal article" date="2016" name="Front. Microbiol.">
        <title>Genomic Resource of Rice Seed Associated Bacteria.</title>
        <authorList>
            <person name="Midha S."/>
            <person name="Bansal K."/>
            <person name="Sharma S."/>
            <person name="Kumar N."/>
            <person name="Patil P.P."/>
            <person name="Chaudhry V."/>
            <person name="Patil P.B."/>
        </authorList>
    </citation>
    <scope>NUCLEOTIDE SEQUENCE [LARGE SCALE GENOMIC DNA]</scope>
    <source>
        <strain evidence="15 16">NS258</strain>
    </source>
</reference>
<feature type="active site" description="Nucleophile" evidence="14">
    <location>
        <position position="82"/>
    </location>
</feature>
<dbReference type="EC" id="3.1.3.3" evidence="4"/>
<evidence type="ECO:0000256" key="9">
    <source>
        <dbReference type="ARBA" id="ARBA00022842"/>
    </source>
</evidence>
<comment type="caution">
    <text evidence="15">The sequence shown here is derived from an EMBL/GenBank/DDBJ whole genome shotgun (WGS) entry which is preliminary data.</text>
</comment>
<evidence type="ECO:0000256" key="8">
    <source>
        <dbReference type="ARBA" id="ARBA00022801"/>
    </source>
</evidence>
<dbReference type="InterPro" id="IPR004469">
    <property type="entry name" value="PSP"/>
</dbReference>
<dbReference type="InterPro" id="IPR050582">
    <property type="entry name" value="HAD-like_SerB"/>
</dbReference>
<organism evidence="15 16">
    <name type="scientific">Sphingomonas sanguinis</name>
    <dbReference type="NCBI Taxonomy" id="33051"/>
    <lineage>
        <taxon>Bacteria</taxon>
        <taxon>Pseudomonadati</taxon>
        <taxon>Pseudomonadota</taxon>
        <taxon>Alphaproteobacteria</taxon>
        <taxon>Sphingomonadales</taxon>
        <taxon>Sphingomonadaceae</taxon>
        <taxon>Sphingomonas</taxon>
    </lineage>
</organism>
<dbReference type="UniPathway" id="UPA00135">
    <property type="reaction ID" value="UER00198"/>
</dbReference>
<dbReference type="AlphaFoldDB" id="A0A147JAX4"/>
<evidence type="ECO:0000313" key="16">
    <source>
        <dbReference type="Proteomes" id="UP000074410"/>
    </source>
</evidence>
<comment type="cofactor">
    <cofactor evidence="1">
        <name>Mg(2+)</name>
        <dbReference type="ChEBI" id="CHEBI:18420"/>
    </cofactor>
</comment>
<keyword evidence="6" id="KW-0028">Amino-acid biosynthesis</keyword>
<dbReference type="FunFam" id="1.10.150.210:FF:000001">
    <property type="entry name" value="Phosphoserine phosphatase"/>
    <property type="match status" value="1"/>
</dbReference>
<dbReference type="SUPFAM" id="SSF56784">
    <property type="entry name" value="HAD-like"/>
    <property type="match status" value="1"/>
</dbReference>
<dbReference type="PATRIC" id="fig|33051.5.peg.1783"/>
<dbReference type="SFLD" id="SFLDS00003">
    <property type="entry name" value="Haloacid_Dehalogenase"/>
    <property type="match status" value="1"/>
</dbReference>
<dbReference type="Pfam" id="PF12710">
    <property type="entry name" value="HAD"/>
    <property type="match status" value="1"/>
</dbReference>